<dbReference type="KEGG" id="ffl:HYN86_04615"/>
<dbReference type="NCBIfam" id="TIGR02608">
    <property type="entry name" value="delta_60_rpt"/>
    <property type="match status" value="13"/>
</dbReference>
<dbReference type="Proteomes" id="UP000251561">
    <property type="component" value="Chromosome"/>
</dbReference>
<dbReference type="NCBIfam" id="TIGR04183">
    <property type="entry name" value="Por_Secre_tail"/>
    <property type="match status" value="1"/>
</dbReference>
<dbReference type="EMBL" id="CP030261">
    <property type="protein sequence ID" value="AXB55923.1"/>
    <property type="molecule type" value="Genomic_DNA"/>
</dbReference>
<evidence type="ECO:0000313" key="5">
    <source>
        <dbReference type="Proteomes" id="UP000251561"/>
    </source>
</evidence>
<dbReference type="PANTHER" id="PTHR42754">
    <property type="entry name" value="ENDOGLUCANASE"/>
    <property type="match status" value="1"/>
</dbReference>
<dbReference type="AlphaFoldDB" id="A0A344LPT1"/>
<evidence type="ECO:0000313" key="4">
    <source>
        <dbReference type="EMBL" id="AXB55923.1"/>
    </source>
</evidence>
<feature type="chain" id="PRO_5016731951" description="Secretion system C-terminal sorting domain-containing protein" evidence="2">
    <location>
        <begin position="20"/>
        <end position="831"/>
    </location>
</feature>
<name>A0A344LPT1_9FLAO</name>
<feature type="domain" description="Secretion system C-terminal sorting" evidence="3">
    <location>
        <begin position="762"/>
        <end position="829"/>
    </location>
</feature>
<evidence type="ECO:0000256" key="1">
    <source>
        <dbReference type="ARBA" id="ARBA00022729"/>
    </source>
</evidence>
<dbReference type="Gene3D" id="2.80.10.50">
    <property type="match status" value="7"/>
</dbReference>
<dbReference type="PANTHER" id="PTHR42754:SF1">
    <property type="entry name" value="LIPOPROTEIN"/>
    <property type="match status" value="1"/>
</dbReference>
<evidence type="ECO:0000256" key="2">
    <source>
        <dbReference type="SAM" id="SignalP"/>
    </source>
</evidence>
<accession>A0A344LPT1</accession>
<evidence type="ECO:0000259" key="3">
    <source>
        <dbReference type="Pfam" id="PF18962"/>
    </source>
</evidence>
<dbReference type="SUPFAM" id="SSF63829">
    <property type="entry name" value="Calcium-dependent phosphotriesterase"/>
    <property type="match status" value="2"/>
</dbReference>
<dbReference type="InterPro" id="IPR026444">
    <property type="entry name" value="Secre_tail"/>
</dbReference>
<dbReference type="Pfam" id="PF17164">
    <property type="entry name" value="DUF5122"/>
    <property type="match status" value="13"/>
</dbReference>
<dbReference type="RefSeq" id="WP_113676987.1">
    <property type="nucleotide sequence ID" value="NZ_CP030261.1"/>
</dbReference>
<dbReference type="InterPro" id="IPR013431">
    <property type="entry name" value="Delta_60_rpt"/>
</dbReference>
<keyword evidence="1 2" id="KW-0732">Signal</keyword>
<dbReference type="OrthoDB" id="9805017at2"/>
<feature type="signal peptide" evidence="2">
    <location>
        <begin position="1"/>
        <end position="19"/>
    </location>
</feature>
<proteinExistence type="predicted"/>
<protein>
    <recommendedName>
        <fullName evidence="3">Secretion system C-terminal sorting domain-containing protein</fullName>
    </recommendedName>
</protein>
<keyword evidence="5" id="KW-1185">Reference proteome</keyword>
<gene>
    <name evidence="4" type="ORF">HYN86_04615</name>
</gene>
<dbReference type="Pfam" id="PF18962">
    <property type="entry name" value="Por_Secre_tail"/>
    <property type="match status" value="1"/>
</dbReference>
<sequence>MKKTLLFLLFFLQFFSISAQNPTEIEHNFGTIPGFDDEVKCILIQSDGKIIMAGKFSSYNGNSNIKQIVRLNPDGSIDYSFNYIREGEYYEILSIALQSDGKILVGGTNYLAEKRLIRLNVDGSKDNTFDVGSNFIVKNRVSSISIQPDGKILAAGDYLIARLNSDGSNDASFNLGTGFDNKISSIALQQDGKIVAGGSFNKFKGINQNYLIRLNSDGSKDSTFDIGTGFTGFVNSIIIQPDGKIIVGGRFGTYQGNSQNRLIRLNTNGSKDSSFVVDNYRDVNDSTGVTSLALQSNGKIVVGYGGSGNSDKSAVLQYLNPDGTEDQNFIGTRFNHDIYSVAILNDGKILVGGKFRGWRNNIQNYNIQYYMVCLNADASKDMTFNKETGFDGIILCSALQKDGKILVGGYFNNYKGILQRNLIRLNSDGSIDNSFNLQYKFNNSITSIILQPDGKILVMGSFTYYDNNNYNTSKQYLIRLNPNGSLDTSFAKRFDYEVSAIALQTDGKILVHTYQDNFPNLPKNKLYRLHQDGTQDQSFLTGTDLNNVAYSIVEQSDGKILVGGQFTSFQGTTQNRLIRLNADGSKDNSFNIETGFDASVRCITLQDDGKILVGGDFDNFKEIPQVNLIRLNKDGSKDESFDLGIGFGHLPRSSYSLGVKSIVLQKDKKIIVGGEFQSYKESVQNRLILLNTDGSKDNSFDIGTGFNAPIETIALYSDGKILLGGWFLSYKDQLSSNLIRLKGTEVVLSNEDFIEENKSFSLWPNPVKNTLSINSLNESNYSVKIYDLLGRLIYTNENVSTSIDVSSFNSGLYLIKIKTENGEASQKFIKI</sequence>
<organism evidence="4 5">
    <name type="scientific">Flavobacterium fluviale</name>
    <dbReference type="NCBI Taxonomy" id="2249356"/>
    <lineage>
        <taxon>Bacteria</taxon>
        <taxon>Pseudomonadati</taxon>
        <taxon>Bacteroidota</taxon>
        <taxon>Flavobacteriia</taxon>
        <taxon>Flavobacteriales</taxon>
        <taxon>Flavobacteriaceae</taxon>
        <taxon>Flavobacterium</taxon>
    </lineage>
</organism>
<dbReference type="SUPFAM" id="SSF101898">
    <property type="entry name" value="NHL repeat"/>
    <property type="match status" value="1"/>
</dbReference>
<reference evidence="4 5" key="1">
    <citation type="submission" date="2018-06" db="EMBL/GenBank/DDBJ databases">
        <title>Genome sequencing of Flavobacterium.</title>
        <authorList>
            <person name="Baek M.-G."/>
            <person name="Yi H."/>
        </authorList>
    </citation>
    <scope>NUCLEOTIDE SEQUENCE [LARGE SCALE GENOMIC DNA]</scope>
    <source>
        <strain evidence="4 5">HYN0086</strain>
    </source>
</reference>